<evidence type="ECO:0000259" key="4">
    <source>
        <dbReference type="Pfam" id="PF13354"/>
    </source>
</evidence>
<dbReference type="PATRIC" id="fig|433924.3.peg.359"/>
<evidence type="ECO:0000256" key="3">
    <source>
        <dbReference type="ARBA" id="ARBA00012865"/>
    </source>
</evidence>
<dbReference type="EC" id="3.5.2.6" evidence="3"/>
<dbReference type="PANTHER" id="PTHR35333">
    <property type="entry name" value="BETA-LACTAMASE"/>
    <property type="match status" value="1"/>
</dbReference>
<dbReference type="GO" id="GO:0008800">
    <property type="term" value="F:beta-lactamase activity"/>
    <property type="evidence" value="ECO:0007669"/>
    <property type="project" value="UniProtKB-EC"/>
</dbReference>
<dbReference type="PANTHER" id="PTHR35333:SF3">
    <property type="entry name" value="BETA-LACTAMASE-TYPE TRANSPEPTIDASE FOLD CONTAINING PROTEIN"/>
    <property type="match status" value="1"/>
</dbReference>
<reference evidence="5 6" key="1">
    <citation type="journal article" date="2016" name="Front. Microbiol.">
        <title>Genomic Resource of Rice Seed Associated Bacteria.</title>
        <authorList>
            <person name="Midha S."/>
            <person name="Bansal K."/>
            <person name="Sharma S."/>
            <person name="Kumar N."/>
            <person name="Patil P.P."/>
            <person name="Chaudhry V."/>
            <person name="Patil P.B."/>
        </authorList>
    </citation>
    <scope>NUCLEOTIDE SEQUENCE [LARGE SCALE GENOMIC DNA]</scope>
    <source>
        <strain evidence="5 6">NS331</strain>
    </source>
</reference>
<sequence>MTIATALLLPSWRAEAADDAAWSRQLAERIARIDQQTPGRLGVYVKRLSDGSTMNHGTEQAWYLASMAKVPVALAVLRQVQVGKAGLGDEMALQDGDRIDVGNIVWNDTGTRYSVRTLVERMLLESDNTAANMLIRSVGEDALNDGTRQAMGTPNVTLTTFAQVRRDVYAEVHPKARELDTRTLVRIASARNGPARVEAIRRAVDVPRDQLATASMDDAYDRYYRRNLNTATLQAYGGMLERLVRGQLLPEGEPRTVLYKAMKRDIYTGYRLQAGLPRDMPFIHKTGTQHRRACHAGVLNPDDLQKALVIVACTADLDEQKQAGPVLESVGRAIRQMVLSGKA</sequence>
<dbReference type="InterPro" id="IPR012338">
    <property type="entry name" value="Beta-lactam/transpept-like"/>
</dbReference>
<evidence type="ECO:0000313" key="6">
    <source>
        <dbReference type="Proteomes" id="UP000072741"/>
    </source>
</evidence>
<name>A0A147GQG3_9BURK</name>
<dbReference type="InterPro" id="IPR045155">
    <property type="entry name" value="Beta-lactam_cat"/>
</dbReference>
<dbReference type="PRINTS" id="PR00118">
    <property type="entry name" value="BLACTAMASEA"/>
</dbReference>
<evidence type="ECO:0000256" key="1">
    <source>
        <dbReference type="ARBA" id="ARBA00001526"/>
    </source>
</evidence>
<dbReference type="GO" id="GO:0030655">
    <property type="term" value="P:beta-lactam antibiotic catabolic process"/>
    <property type="evidence" value="ECO:0007669"/>
    <property type="project" value="InterPro"/>
</dbReference>
<accession>A0A147GQG3</accession>
<feature type="domain" description="Beta-lactamase class A catalytic" evidence="4">
    <location>
        <begin position="42"/>
        <end position="312"/>
    </location>
</feature>
<comment type="catalytic activity">
    <reaction evidence="1">
        <text>a beta-lactam + H2O = a substituted beta-amino acid</text>
        <dbReference type="Rhea" id="RHEA:20401"/>
        <dbReference type="ChEBI" id="CHEBI:15377"/>
        <dbReference type="ChEBI" id="CHEBI:35627"/>
        <dbReference type="ChEBI" id="CHEBI:140347"/>
        <dbReference type="EC" id="3.5.2.6"/>
    </reaction>
</comment>
<dbReference type="EMBL" id="LDSL01000110">
    <property type="protein sequence ID" value="KTT17760.1"/>
    <property type="molecule type" value="Genomic_DNA"/>
</dbReference>
<dbReference type="Pfam" id="PF13354">
    <property type="entry name" value="Beta-lactamase2"/>
    <property type="match status" value="1"/>
</dbReference>
<dbReference type="GO" id="GO:0046677">
    <property type="term" value="P:response to antibiotic"/>
    <property type="evidence" value="ECO:0007669"/>
    <property type="project" value="InterPro"/>
</dbReference>
<organism evidence="5 6">
    <name type="scientific">Pseudacidovorax intermedius</name>
    <dbReference type="NCBI Taxonomy" id="433924"/>
    <lineage>
        <taxon>Bacteria</taxon>
        <taxon>Pseudomonadati</taxon>
        <taxon>Pseudomonadota</taxon>
        <taxon>Betaproteobacteria</taxon>
        <taxon>Burkholderiales</taxon>
        <taxon>Comamonadaceae</taxon>
        <taxon>Pseudacidovorax</taxon>
    </lineage>
</organism>
<evidence type="ECO:0000313" key="5">
    <source>
        <dbReference type="EMBL" id="KTT17760.1"/>
    </source>
</evidence>
<dbReference type="SUPFAM" id="SSF56601">
    <property type="entry name" value="beta-lactamase/transpeptidase-like"/>
    <property type="match status" value="1"/>
</dbReference>
<gene>
    <name evidence="5" type="ORF">NS331_17055</name>
</gene>
<protein>
    <recommendedName>
        <fullName evidence="3">beta-lactamase</fullName>
        <ecNumber evidence="3">3.5.2.6</ecNumber>
    </recommendedName>
</protein>
<dbReference type="Gene3D" id="3.40.710.10">
    <property type="entry name" value="DD-peptidase/beta-lactamase superfamily"/>
    <property type="match status" value="1"/>
</dbReference>
<evidence type="ECO:0000256" key="2">
    <source>
        <dbReference type="ARBA" id="ARBA00009009"/>
    </source>
</evidence>
<comment type="similarity">
    <text evidence="2">Belongs to the class-A beta-lactamase family.</text>
</comment>
<dbReference type="Proteomes" id="UP000072741">
    <property type="component" value="Unassembled WGS sequence"/>
</dbReference>
<dbReference type="InterPro" id="IPR000871">
    <property type="entry name" value="Beta-lactam_class-A"/>
</dbReference>
<comment type="caution">
    <text evidence="5">The sequence shown here is derived from an EMBL/GenBank/DDBJ whole genome shotgun (WGS) entry which is preliminary data.</text>
</comment>
<keyword evidence="6" id="KW-1185">Reference proteome</keyword>
<proteinExistence type="inferred from homology"/>
<dbReference type="AlphaFoldDB" id="A0A147GQG3"/>